<evidence type="ECO:0000313" key="1">
    <source>
        <dbReference type="EMBL" id="RHW67923.1"/>
    </source>
</evidence>
<gene>
    <name evidence="1" type="ORF">DPX39_110118100</name>
</gene>
<comment type="caution">
    <text evidence="1">The sequence shown here is derived from an EMBL/GenBank/DDBJ whole genome shotgun (WGS) entry which is preliminary data.</text>
</comment>
<proteinExistence type="predicted"/>
<accession>A0A3L6KU57</accession>
<dbReference type="Proteomes" id="UP000266743">
    <property type="component" value="Chromosome 11"/>
</dbReference>
<reference evidence="1" key="1">
    <citation type="submission" date="2018-09" db="EMBL/GenBank/DDBJ databases">
        <title>whole genome sequence of T. equiperdum IVM-t1 strain.</title>
        <authorList>
            <person name="Suganuma K."/>
        </authorList>
    </citation>
    <scope>NUCLEOTIDE SEQUENCE [LARGE SCALE GENOMIC DNA]</scope>
    <source>
        <strain evidence="1">IVM-t1</strain>
    </source>
</reference>
<dbReference type="GO" id="GO:0000287">
    <property type="term" value="F:magnesium ion binding"/>
    <property type="evidence" value="ECO:0007669"/>
    <property type="project" value="InterPro"/>
</dbReference>
<organism evidence="1">
    <name type="scientific">Trypanosoma brucei equiperdum</name>
    <dbReference type="NCBI Taxonomy" id="630700"/>
    <lineage>
        <taxon>Eukaryota</taxon>
        <taxon>Discoba</taxon>
        <taxon>Euglenozoa</taxon>
        <taxon>Kinetoplastea</taxon>
        <taxon>Metakinetoplastina</taxon>
        <taxon>Trypanosomatida</taxon>
        <taxon>Trypanosomatidae</taxon>
        <taxon>Trypanosoma</taxon>
    </lineage>
</organism>
<dbReference type="GO" id="GO:0008897">
    <property type="term" value="F:holo-[acyl-carrier-protein] synthase activity"/>
    <property type="evidence" value="ECO:0007669"/>
    <property type="project" value="InterPro"/>
</dbReference>
<dbReference type="EMBL" id="QSBY01000011">
    <property type="protein sequence ID" value="RHW67923.1"/>
    <property type="molecule type" value="Genomic_DNA"/>
</dbReference>
<sequence length="252" mass="27636">MLLKKLPVFVGTEFLTDAHLAIMTSGGVSIPLEMESRCKELHPNHRVPYVLSRLAASSALSTVLGKPITFSGSRHDAEQHDANLSLSHEDFVGAAVAWRKGTSNAIGIDVVDVQQLERVVKRFPQFAARFMPRCDLSALSSVDACNIERAFRGHADQVTVTLSQHWGLRECCVKLVGVEGRTFPFECFRGPRAYFPDRFKAQVVEEGSDALRAAGLNSSLFVSTWPELLKLPSGDVKPYIIVVAACPRKSAV</sequence>
<dbReference type="SUPFAM" id="SSF56214">
    <property type="entry name" value="4'-phosphopantetheinyl transferase"/>
    <property type="match status" value="1"/>
</dbReference>
<dbReference type="Gene3D" id="3.90.470.20">
    <property type="entry name" value="4'-phosphopantetheinyl transferase domain"/>
    <property type="match status" value="1"/>
</dbReference>
<dbReference type="InterPro" id="IPR037143">
    <property type="entry name" value="4-PPantetheinyl_Trfase_dom_sf"/>
</dbReference>
<name>A0A3L6KU57_9TRYP</name>
<protein>
    <submittedName>
        <fullName evidence="1">Uncharacterized protein</fullName>
    </submittedName>
</protein>
<dbReference type="AlphaFoldDB" id="A0A3L6KU57"/>